<organism evidence="2 3">
    <name type="scientific">Ilex paraguariensis</name>
    <name type="common">yerba mate</name>
    <dbReference type="NCBI Taxonomy" id="185542"/>
    <lineage>
        <taxon>Eukaryota</taxon>
        <taxon>Viridiplantae</taxon>
        <taxon>Streptophyta</taxon>
        <taxon>Embryophyta</taxon>
        <taxon>Tracheophyta</taxon>
        <taxon>Spermatophyta</taxon>
        <taxon>Magnoliopsida</taxon>
        <taxon>eudicotyledons</taxon>
        <taxon>Gunneridae</taxon>
        <taxon>Pentapetalae</taxon>
        <taxon>asterids</taxon>
        <taxon>campanulids</taxon>
        <taxon>Aquifoliales</taxon>
        <taxon>Aquifoliaceae</taxon>
        <taxon>Ilex</taxon>
    </lineage>
</organism>
<evidence type="ECO:0000256" key="1">
    <source>
        <dbReference type="SAM" id="MobiDB-lite"/>
    </source>
</evidence>
<proteinExistence type="predicted"/>
<gene>
    <name evidence="2" type="ORF">ILEXP_LOCUS154</name>
</gene>
<evidence type="ECO:0000313" key="2">
    <source>
        <dbReference type="EMBL" id="CAK9133279.1"/>
    </source>
</evidence>
<reference evidence="2 3" key="1">
    <citation type="submission" date="2024-02" db="EMBL/GenBank/DDBJ databases">
        <authorList>
            <person name="Vignale AGUSTIN F."/>
            <person name="Sosa J E."/>
            <person name="Modenutti C."/>
        </authorList>
    </citation>
    <scope>NUCLEOTIDE SEQUENCE [LARGE SCALE GENOMIC DNA]</scope>
</reference>
<keyword evidence="3" id="KW-1185">Reference proteome</keyword>
<comment type="caution">
    <text evidence="2">The sequence shown here is derived from an EMBL/GenBank/DDBJ whole genome shotgun (WGS) entry which is preliminary data.</text>
</comment>
<feature type="region of interest" description="Disordered" evidence="1">
    <location>
        <begin position="84"/>
        <end position="106"/>
    </location>
</feature>
<dbReference type="EMBL" id="CAUOFW020000001">
    <property type="protein sequence ID" value="CAK9133279.1"/>
    <property type="molecule type" value="Genomic_DNA"/>
</dbReference>
<protein>
    <submittedName>
        <fullName evidence="2">Uncharacterized protein</fullName>
    </submittedName>
</protein>
<sequence length="106" mass="12054">MEAVSLCKHDNKENMNILPFTAKQIDPVPSNLQSSSNNVKKRFRRPLRDITHLFKPPFPSTSAPFTDFQLSSAVSGRTLDCRKRKAANDNDSMQESRSKLLRMGFL</sequence>
<name>A0ABC8QKY9_9AQUA</name>
<dbReference type="Proteomes" id="UP001642360">
    <property type="component" value="Unassembled WGS sequence"/>
</dbReference>
<accession>A0ABC8QKY9</accession>
<dbReference type="AlphaFoldDB" id="A0ABC8QKY9"/>
<evidence type="ECO:0000313" key="3">
    <source>
        <dbReference type="Proteomes" id="UP001642360"/>
    </source>
</evidence>